<feature type="transmembrane region" description="Helical" evidence="1">
    <location>
        <begin position="33"/>
        <end position="52"/>
    </location>
</feature>
<proteinExistence type="predicted"/>
<comment type="caution">
    <text evidence="2">The sequence shown here is derived from an EMBL/GenBank/DDBJ whole genome shotgun (WGS) entry which is preliminary data.</text>
</comment>
<sequence length="178" mass="20697">MKKYLYGSWAVLKSYLLTMIIFYIFFLGFYKRLSLFSVFVFVIMLAFTYAELHHLTGVDKRRYGSVKYYDGAIYGILAVIPFAVIQVVISFLDLSIKGVDFPVLKLNLIKGLAAPMLFIEKSMNYSVAGYAVAWFTVILISFLGYFAGCKKFDITEYTRKLFGLQPRKQKPRRNRRFF</sequence>
<dbReference type="EMBL" id="ACXX02000014">
    <property type="protein sequence ID" value="EGD46441.1"/>
    <property type="molecule type" value="Genomic_DNA"/>
</dbReference>
<dbReference type="OrthoDB" id="1739543at2"/>
<evidence type="ECO:0000313" key="2">
    <source>
        <dbReference type="EMBL" id="EGD46441.1"/>
    </source>
</evidence>
<keyword evidence="3" id="KW-1185">Reference proteome</keyword>
<dbReference type="STRING" id="588581.Cpap_0380"/>
<feature type="transmembrane region" description="Helical" evidence="1">
    <location>
        <begin position="72"/>
        <end position="92"/>
    </location>
</feature>
<keyword evidence="1" id="KW-0812">Transmembrane</keyword>
<evidence type="ECO:0000313" key="3">
    <source>
        <dbReference type="Proteomes" id="UP000003860"/>
    </source>
</evidence>
<dbReference type="RefSeq" id="WP_004621515.1">
    <property type="nucleotide sequence ID" value="NZ_ACXX02000014.1"/>
</dbReference>
<feature type="transmembrane region" description="Helical" evidence="1">
    <location>
        <begin position="6"/>
        <end position="26"/>
    </location>
</feature>
<keyword evidence="1" id="KW-1133">Transmembrane helix</keyword>
<feature type="transmembrane region" description="Helical" evidence="1">
    <location>
        <begin position="125"/>
        <end position="147"/>
    </location>
</feature>
<name>F1TGW0_9FIRM</name>
<dbReference type="Proteomes" id="UP000003860">
    <property type="component" value="Unassembled WGS sequence"/>
</dbReference>
<dbReference type="eggNOG" id="ENOG5033RX2">
    <property type="taxonomic scope" value="Bacteria"/>
</dbReference>
<reference evidence="2" key="1">
    <citation type="submission" date="2009-07" db="EMBL/GenBank/DDBJ databases">
        <authorList>
            <consortium name="US DOE Joint Genome Institute (JGI-PGF)"/>
            <person name="Lucas S."/>
            <person name="Copeland A."/>
            <person name="Lapidus A."/>
            <person name="Glavina del Rio T."/>
            <person name="Tice H."/>
            <person name="Bruce D."/>
            <person name="Goodwin L."/>
            <person name="Pitluck S."/>
            <person name="Larimer F."/>
            <person name="Land M.L."/>
            <person name="Mouttaki H."/>
            <person name="He Z."/>
            <person name="Zhou J."/>
            <person name="Hemme C.L."/>
        </authorList>
    </citation>
    <scope>NUCLEOTIDE SEQUENCE [LARGE SCALE GENOMIC DNA]</scope>
    <source>
        <strain evidence="2">DSM 2782</strain>
    </source>
</reference>
<accession>F1TGW0</accession>
<gene>
    <name evidence="2" type="ORF">Cpap_0380</name>
</gene>
<keyword evidence="1" id="KW-0472">Membrane</keyword>
<protein>
    <submittedName>
        <fullName evidence="2">Uncharacterized protein</fullName>
    </submittedName>
</protein>
<dbReference type="AlphaFoldDB" id="F1TGW0"/>
<organism evidence="2 3">
    <name type="scientific">Ruminiclostridium papyrosolvens DSM 2782</name>
    <dbReference type="NCBI Taxonomy" id="588581"/>
    <lineage>
        <taxon>Bacteria</taxon>
        <taxon>Bacillati</taxon>
        <taxon>Bacillota</taxon>
        <taxon>Clostridia</taxon>
        <taxon>Eubacteriales</taxon>
        <taxon>Oscillospiraceae</taxon>
        <taxon>Ruminiclostridium</taxon>
    </lineage>
</organism>
<reference evidence="2" key="2">
    <citation type="submission" date="2011-01" db="EMBL/GenBank/DDBJ databases">
        <title>The Non-contiguous Finished genome of Clostridium papyrosolvens.</title>
        <authorList>
            <person name="Lucas S."/>
            <person name="Copeland A."/>
            <person name="Lapidus A."/>
            <person name="Cheng J.-F."/>
            <person name="Goodwin L."/>
            <person name="Pitluck S."/>
            <person name="Misra M."/>
            <person name="Chertkov O."/>
            <person name="Detter J.C."/>
            <person name="Han C."/>
            <person name="Tapia R."/>
            <person name="Land M."/>
            <person name="Hauser L."/>
            <person name="Kyrpides N."/>
            <person name="Ivanova N."/>
            <person name="Pagani I."/>
            <person name="Mouttaki H."/>
            <person name="He Z."/>
            <person name="Zhou J."/>
            <person name="Hemme C.L."/>
            <person name="Woyke T."/>
        </authorList>
    </citation>
    <scope>NUCLEOTIDE SEQUENCE [LARGE SCALE GENOMIC DNA]</scope>
    <source>
        <strain evidence="2">DSM 2782</strain>
    </source>
</reference>
<evidence type="ECO:0000256" key="1">
    <source>
        <dbReference type="SAM" id="Phobius"/>
    </source>
</evidence>